<dbReference type="InterPro" id="IPR003856">
    <property type="entry name" value="LPS_length_determ_N"/>
</dbReference>
<protein>
    <submittedName>
        <fullName evidence="19">Tyrosine-protein kinase Etk/Wzc</fullName>
    </submittedName>
</protein>
<dbReference type="GO" id="GO:0005886">
    <property type="term" value="C:plasma membrane"/>
    <property type="evidence" value="ECO:0007669"/>
    <property type="project" value="UniProtKB-SubCell"/>
</dbReference>
<dbReference type="GO" id="GO:0005524">
    <property type="term" value="F:ATP binding"/>
    <property type="evidence" value="ECO:0007669"/>
    <property type="project" value="UniProtKB-KW"/>
</dbReference>
<evidence type="ECO:0000313" key="20">
    <source>
        <dbReference type="Proteomes" id="UP000199328"/>
    </source>
</evidence>
<dbReference type="GO" id="GO:0004713">
    <property type="term" value="F:protein tyrosine kinase activity"/>
    <property type="evidence" value="ECO:0007669"/>
    <property type="project" value="UniProtKB-KW"/>
</dbReference>
<keyword evidence="5 15" id="KW-0812">Transmembrane</keyword>
<name>A0A1G9HDA1_9RHOB</name>
<dbReference type="CDD" id="cd05387">
    <property type="entry name" value="BY-kinase"/>
    <property type="match status" value="1"/>
</dbReference>
<dbReference type="InterPro" id="IPR032807">
    <property type="entry name" value="GNVR"/>
</dbReference>
<feature type="compositionally biased region" description="Pro residues" evidence="14">
    <location>
        <begin position="38"/>
        <end position="48"/>
    </location>
</feature>
<feature type="region of interest" description="Disordered" evidence="14">
    <location>
        <begin position="1"/>
        <end position="49"/>
    </location>
</feature>
<dbReference type="Proteomes" id="UP000199328">
    <property type="component" value="Unassembled WGS sequence"/>
</dbReference>
<keyword evidence="9 15" id="KW-1133">Transmembrane helix</keyword>
<evidence type="ECO:0000256" key="14">
    <source>
        <dbReference type="SAM" id="MobiDB-lite"/>
    </source>
</evidence>
<evidence type="ECO:0000256" key="15">
    <source>
        <dbReference type="SAM" id="Phobius"/>
    </source>
</evidence>
<comment type="catalytic activity">
    <reaction evidence="12">
        <text>L-tyrosyl-[protein] + ATP = O-phospho-L-tyrosyl-[protein] + ADP + H(+)</text>
        <dbReference type="Rhea" id="RHEA:10596"/>
        <dbReference type="Rhea" id="RHEA-COMP:10136"/>
        <dbReference type="Rhea" id="RHEA-COMP:20101"/>
        <dbReference type="ChEBI" id="CHEBI:15378"/>
        <dbReference type="ChEBI" id="CHEBI:30616"/>
        <dbReference type="ChEBI" id="CHEBI:46858"/>
        <dbReference type="ChEBI" id="CHEBI:61978"/>
        <dbReference type="ChEBI" id="CHEBI:456216"/>
    </reaction>
</comment>
<evidence type="ECO:0000259" key="17">
    <source>
        <dbReference type="Pfam" id="PF02706"/>
    </source>
</evidence>
<organism evidence="19 20">
    <name type="scientific">Meinhardsimonia xiamenensis</name>
    <dbReference type="NCBI Taxonomy" id="990712"/>
    <lineage>
        <taxon>Bacteria</taxon>
        <taxon>Pseudomonadati</taxon>
        <taxon>Pseudomonadota</taxon>
        <taxon>Alphaproteobacteria</taxon>
        <taxon>Rhodobacterales</taxon>
        <taxon>Paracoccaceae</taxon>
        <taxon>Meinhardsimonia</taxon>
    </lineage>
</organism>
<evidence type="ECO:0000256" key="4">
    <source>
        <dbReference type="ARBA" id="ARBA00022679"/>
    </source>
</evidence>
<feature type="coiled-coil region" evidence="13">
    <location>
        <begin position="355"/>
        <end position="427"/>
    </location>
</feature>
<keyword evidence="6" id="KW-0547">Nucleotide-binding</keyword>
<dbReference type="InterPro" id="IPR002586">
    <property type="entry name" value="CobQ/CobB/MinD/ParA_Nub-bd_dom"/>
</dbReference>
<comment type="subcellular location">
    <subcellularLocation>
        <location evidence="1">Cell membrane</location>
        <topology evidence="1">Multi-pass membrane protein</topology>
    </subcellularLocation>
</comment>
<keyword evidence="20" id="KW-1185">Reference proteome</keyword>
<keyword evidence="10 15" id="KW-0472">Membrane</keyword>
<evidence type="ECO:0000256" key="12">
    <source>
        <dbReference type="ARBA" id="ARBA00053015"/>
    </source>
</evidence>
<dbReference type="AlphaFoldDB" id="A0A1G9HDA1"/>
<evidence type="ECO:0000256" key="6">
    <source>
        <dbReference type="ARBA" id="ARBA00022741"/>
    </source>
</evidence>
<evidence type="ECO:0000313" key="19">
    <source>
        <dbReference type="EMBL" id="SDL11028.1"/>
    </source>
</evidence>
<feature type="domain" description="CobQ/CobB/MinD/ParA nucleotide binding" evidence="16">
    <location>
        <begin position="556"/>
        <end position="598"/>
    </location>
</feature>
<evidence type="ECO:0000256" key="5">
    <source>
        <dbReference type="ARBA" id="ARBA00022692"/>
    </source>
</evidence>
<feature type="transmembrane region" description="Helical" evidence="15">
    <location>
        <begin position="68"/>
        <end position="86"/>
    </location>
</feature>
<dbReference type="InterPro" id="IPR027417">
    <property type="entry name" value="P-loop_NTPase"/>
</dbReference>
<keyword evidence="13" id="KW-0175">Coiled coil</keyword>
<dbReference type="InterPro" id="IPR050445">
    <property type="entry name" value="Bact_polysacc_biosynth/exp"/>
</dbReference>
<proteinExistence type="inferred from homology"/>
<dbReference type="Pfam" id="PF13807">
    <property type="entry name" value="GNVR"/>
    <property type="match status" value="1"/>
</dbReference>
<dbReference type="NCBIfam" id="TIGR01007">
    <property type="entry name" value="eps_fam"/>
    <property type="match status" value="1"/>
</dbReference>
<dbReference type="InterPro" id="IPR005702">
    <property type="entry name" value="Wzc-like_C"/>
</dbReference>
<evidence type="ECO:0000259" key="16">
    <source>
        <dbReference type="Pfam" id="PF01656"/>
    </source>
</evidence>
<keyword evidence="11" id="KW-0829">Tyrosine-protein kinase</keyword>
<dbReference type="Pfam" id="PF01656">
    <property type="entry name" value="CbiA"/>
    <property type="match status" value="1"/>
</dbReference>
<dbReference type="PANTHER" id="PTHR32309:SF32">
    <property type="entry name" value="TYROSINE-PROTEIN KINASE ETK-RELATED"/>
    <property type="match status" value="1"/>
</dbReference>
<evidence type="ECO:0000259" key="18">
    <source>
        <dbReference type="Pfam" id="PF13807"/>
    </source>
</evidence>
<dbReference type="GO" id="GO:0042802">
    <property type="term" value="F:identical protein binding"/>
    <property type="evidence" value="ECO:0007669"/>
    <property type="project" value="UniProtKB-ARBA"/>
</dbReference>
<sequence length="749" mass="80559">MKPDATTAKDGPETVEDSPLIDKPLKRPREAGARLSPEPAPARPVPPAPEDDEIDLLELFGTLWRGKLWIALVTALGLLASGFYILNTPPTYQADALIQLEEKSGALALPSSLASLMSEEPRSATEIEILKSRMVLGQGVERSHFDWRVEPLRVPLVGTALSRFRLPVLDGLIPARFVRAGEGLRLADLSVPPRWQGEEMALTVTGQGSFTLALPDGRALEGRVGAPASDEETGLTLTVAEIAAEPGRVFLLSQVGMLDAIDELRKEWLSVSERGRGSGILEARLTGPDRARNVEVLDAIVKAYVEQNILRSAAEAEKSLEFIRSQLPGALLALRRAEAALDAFREKNATVGTETKALSDEINRLEARLAALDDAAAAAPEERARLEARLAELKAELGAQHKAERELASLTRNVDLAQRAYVELLTRAKDVEMLKASAIGNVRIVDEPAATPEPVAPKVPLILALGMLLGGMLGSGGVLVRNWMRHGVRDAADIERMGLPVFATVNYSRKGDTGGARRGQLPVVALTDPHELAVEGIRSLRTSLHFGMLDAPTPTVTITSPHPGAGKSFIAANLAVVAAQAGQRVCLIDADLRRGQLHRFFDAPKEQLGLTEILAGDARPEETLIAGPVEGLSIIETGRYPPNPSELLMRPTLGELVAWCAENHDLAIFDAPPVLAVTDPVILGRVTGATLMVARHDVTPLQEVEAAIRAFESAGVPLTGAVLSGFDPKKARSRYGYGYRYAYGKRKEE</sequence>
<dbReference type="PANTHER" id="PTHR32309">
    <property type="entry name" value="TYROSINE-PROTEIN KINASE"/>
    <property type="match status" value="1"/>
</dbReference>
<dbReference type="Gene3D" id="3.40.50.300">
    <property type="entry name" value="P-loop containing nucleotide triphosphate hydrolases"/>
    <property type="match status" value="1"/>
</dbReference>
<dbReference type="RefSeq" id="WP_245657134.1">
    <property type="nucleotide sequence ID" value="NZ_FNFV01000013.1"/>
</dbReference>
<keyword evidence="3" id="KW-1003">Cell membrane</keyword>
<evidence type="ECO:0000256" key="9">
    <source>
        <dbReference type="ARBA" id="ARBA00022989"/>
    </source>
</evidence>
<feature type="compositionally biased region" description="Basic and acidic residues" evidence="14">
    <location>
        <begin position="23"/>
        <end position="32"/>
    </location>
</feature>
<dbReference type="Pfam" id="PF02706">
    <property type="entry name" value="Wzz"/>
    <property type="match status" value="1"/>
</dbReference>
<evidence type="ECO:0000256" key="10">
    <source>
        <dbReference type="ARBA" id="ARBA00023136"/>
    </source>
</evidence>
<dbReference type="EMBL" id="FNFV01000013">
    <property type="protein sequence ID" value="SDL11028.1"/>
    <property type="molecule type" value="Genomic_DNA"/>
</dbReference>
<keyword evidence="7 19" id="KW-0418">Kinase</keyword>
<reference evidence="20" key="1">
    <citation type="submission" date="2016-10" db="EMBL/GenBank/DDBJ databases">
        <authorList>
            <person name="Varghese N."/>
            <person name="Submissions S."/>
        </authorList>
    </citation>
    <scope>NUCLEOTIDE SEQUENCE [LARGE SCALE GENOMIC DNA]</scope>
    <source>
        <strain evidence="20">CGMCC 1.10789</strain>
    </source>
</reference>
<evidence type="ECO:0000256" key="13">
    <source>
        <dbReference type="SAM" id="Coils"/>
    </source>
</evidence>
<keyword evidence="4" id="KW-0808">Transferase</keyword>
<evidence type="ECO:0000256" key="8">
    <source>
        <dbReference type="ARBA" id="ARBA00022840"/>
    </source>
</evidence>
<feature type="domain" description="Tyrosine-protein kinase G-rich" evidence="18">
    <location>
        <begin position="404"/>
        <end position="482"/>
    </location>
</feature>
<dbReference type="SUPFAM" id="SSF52540">
    <property type="entry name" value="P-loop containing nucleoside triphosphate hydrolases"/>
    <property type="match status" value="1"/>
</dbReference>
<evidence type="ECO:0000256" key="7">
    <source>
        <dbReference type="ARBA" id="ARBA00022777"/>
    </source>
</evidence>
<evidence type="ECO:0000256" key="11">
    <source>
        <dbReference type="ARBA" id="ARBA00023137"/>
    </source>
</evidence>
<evidence type="ECO:0000256" key="2">
    <source>
        <dbReference type="ARBA" id="ARBA00008883"/>
    </source>
</evidence>
<dbReference type="STRING" id="990712.SAMN05216257_1132"/>
<evidence type="ECO:0000256" key="1">
    <source>
        <dbReference type="ARBA" id="ARBA00004651"/>
    </source>
</evidence>
<feature type="domain" description="Polysaccharide chain length determinant N-terminal" evidence="17">
    <location>
        <begin position="52"/>
        <end position="138"/>
    </location>
</feature>
<evidence type="ECO:0000256" key="3">
    <source>
        <dbReference type="ARBA" id="ARBA00022475"/>
    </source>
</evidence>
<dbReference type="Pfam" id="PF23607">
    <property type="entry name" value="WZC_N"/>
    <property type="match status" value="1"/>
</dbReference>
<dbReference type="FunFam" id="3.40.50.300:FF:000527">
    <property type="entry name" value="Tyrosine-protein kinase etk"/>
    <property type="match status" value="1"/>
</dbReference>
<comment type="similarity">
    <text evidence="2">Belongs to the etk/wzc family.</text>
</comment>
<accession>A0A1G9HDA1</accession>
<gene>
    <name evidence="19" type="ORF">SAMN05216257_1132</name>
</gene>
<keyword evidence="8" id="KW-0067">ATP-binding</keyword>